<keyword evidence="4 6" id="KW-0862">Zinc</keyword>
<dbReference type="EMBL" id="SACN01000001">
    <property type="protein sequence ID" value="RVT93577.1"/>
    <property type="molecule type" value="Genomic_DNA"/>
</dbReference>
<dbReference type="OrthoDB" id="9773078at2"/>
<evidence type="ECO:0000256" key="1">
    <source>
        <dbReference type="ARBA" id="ARBA00001947"/>
    </source>
</evidence>
<dbReference type="InterPro" id="IPR013149">
    <property type="entry name" value="ADH-like_C"/>
</dbReference>
<comment type="cofactor">
    <cofactor evidence="1 6">
        <name>Zn(2+)</name>
        <dbReference type="ChEBI" id="CHEBI:29105"/>
    </cofactor>
</comment>
<dbReference type="GO" id="GO:0008270">
    <property type="term" value="F:zinc ion binding"/>
    <property type="evidence" value="ECO:0007669"/>
    <property type="project" value="InterPro"/>
</dbReference>
<dbReference type="PROSITE" id="PS00059">
    <property type="entry name" value="ADH_ZINC"/>
    <property type="match status" value="1"/>
</dbReference>
<evidence type="ECO:0000256" key="4">
    <source>
        <dbReference type="ARBA" id="ARBA00022833"/>
    </source>
</evidence>
<comment type="similarity">
    <text evidence="2 6">Belongs to the zinc-containing alcohol dehydrogenase family.</text>
</comment>
<dbReference type="SMART" id="SM00829">
    <property type="entry name" value="PKS_ER"/>
    <property type="match status" value="1"/>
</dbReference>
<sequence length="334" mass="34657">MKVPFVHGPGDLRLDEIETPVAGPNDVVVRIASAGICGSDVGYVAIGGVAGPSDIPVPLGHELAGTIAQIGSAVAGFAIGQRVIVNPTMNLIGNGGPEGGFAEHLLVRGVADHPDALLPIPDHVSFDEAALAEPLAVGAHAANRSGARKGDQVVVFGAGPIGLATIVNLRRMGIDQIVSVDLSAFRRERALALGAHEAIDPRTGNLADALKGFHGTAQSWFGEMPATTHYIEASGAPIIADILAMAAPGAILCVVSVQKKPAEIDFQQLLGRELTITTACAYRDEFAQMLDLIGSGDFDVGQMISHRFDGADFLEAFAIASDPERAAKVLVQYP</sequence>
<dbReference type="SUPFAM" id="SSF51735">
    <property type="entry name" value="NAD(P)-binding Rossmann-fold domains"/>
    <property type="match status" value="1"/>
</dbReference>
<dbReference type="RefSeq" id="WP_127742334.1">
    <property type="nucleotide sequence ID" value="NZ_SACN01000001.1"/>
</dbReference>
<evidence type="ECO:0000256" key="2">
    <source>
        <dbReference type="ARBA" id="ARBA00008072"/>
    </source>
</evidence>
<dbReference type="InterPro" id="IPR036291">
    <property type="entry name" value="NAD(P)-bd_dom_sf"/>
</dbReference>
<dbReference type="Gene3D" id="3.90.180.10">
    <property type="entry name" value="Medium-chain alcohol dehydrogenases, catalytic domain"/>
    <property type="match status" value="2"/>
</dbReference>
<keyword evidence="5" id="KW-0560">Oxidoreductase</keyword>
<keyword evidence="3 6" id="KW-0479">Metal-binding</keyword>
<protein>
    <submittedName>
        <fullName evidence="8">Alcohol dehydrogenase</fullName>
    </submittedName>
</protein>
<dbReference type="InterPro" id="IPR002328">
    <property type="entry name" value="ADH_Zn_CS"/>
</dbReference>
<dbReference type="Gene3D" id="3.40.50.720">
    <property type="entry name" value="NAD(P)-binding Rossmann-like Domain"/>
    <property type="match status" value="1"/>
</dbReference>
<dbReference type="InterPro" id="IPR013154">
    <property type="entry name" value="ADH-like_N"/>
</dbReference>
<dbReference type="SUPFAM" id="SSF50129">
    <property type="entry name" value="GroES-like"/>
    <property type="match status" value="1"/>
</dbReference>
<comment type="caution">
    <text evidence="8">The sequence shown here is derived from an EMBL/GenBank/DDBJ whole genome shotgun (WGS) entry which is preliminary data.</text>
</comment>
<dbReference type="GO" id="GO:0000721">
    <property type="term" value="F:(R,R)-butanediol dehydrogenase activity"/>
    <property type="evidence" value="ECO:0007669"/>
    <property type="project" value="TreeGrafter"/>
</dbReference>
<dbReference type="Pfam" id="PF08240">
    <property type="entry name" value="ADH_N"/>
    <property type="match status" value="1"/>
</dbReference>
<reference evidence="8 9" key="1">
    <citation type="submission" date="2019-01" db="EMBL/GenBank/DDBJ databases">
        <authorList>
            <person name="Chen W.-M."/>
        </authorList>
    </citation>
    <scope>NUCLEOTIDE SEQUENCE [LARGE SCALE GENOMIC DNA]</scope>
    <source>
        <strain evidence="8 9">CCP-7</strain>
    </source>
</reference>
<evidence type="ECO:0000256" key="3">
    <source>
        <dbReference type="ARBA" id="ARBA00022723"/>
    </source>
</evidence>
<evidence type="ECO:0000256" key="5">
    <source>
        <dbReference type="ARBA" id="ARBA00023002"/>
    </source>
</evidence>
<dbReference type="PANTHER" id="PTHR43161">
    <property type="entry name" value="SORBITOL DEHYDROGENASE"/>
    <property type="match status" value="1"/>
</dbReference>
<dbReference type="Proteomes" id="UP000282971">
    <property type="component" value="Unassembled WGS sequence"/>
</dbReference>
<gene>
    <name evidence="8" type="ORF">EOD43_06830</name>
</gene>
<dbReference type="AlphaFoldDB" id="A0A437M7H4"/>
<dbReference type="InterPro" id="IPR020843">
    <property type="entry name" value="ER"/>
</dbReference>
<evidence type="ECO:0000259" key="7">
    <source>
        <dbReference type="SMART" id="SM00829"/>
    </source>
</evidence>
<dbReference type="Pfam" id="PF00107">
    <property type="entry name" value="ADH_zinc_N"/>
    <property type="match status" value="1"/>
</dbReference>
<dbReference type="InterPro" id="IPR011032">
    <property type="entry name" value="GroES-like_sf"/>
</dbReference>
<accession>A0A437M7H4</accession>
<evidence type="ECO:0000313" key="9">
    <source>
        <dbReference type="Proteomes" id="UP000282971"/>
    </source>
</evidence>
<keyword evidence="9" id="KW-1185">Reference proteome</keyword>
<dbReference type="PANTHER" id="PTHR43161:SF23">
    <property type="entry name" value="(R,R)-BUTANEDIOL DEHYDROGENASE-RELATED"/>
    <property type="match status" value="1"/>
</dbReference>
<dbReference type="GO" id="GO:0034079">
    <property type="term" value="P:butanediol biosynthetic process"/>
    <property type="evidence" value="ECO:0007669"/>
    <property type="project" value="TreeGrafter"/>
</dbReference>
<feature type="domain" description="Enoyl reductase (ER)" evidence="7">
    <location>
        <begin position="8"/>
        <end position="331"/>
    </location>
</feature>
<dbReference type="GO" id="GO:0005737">
    <property type="term" value="C:cytoplasm"/>
    <property type="evidence" value="ECO:0007669"/>
    <property type="project" value="TreeGrafter"/>
</dbReference>
<name>A0A437M7H4_9SPHN</name>
<evidence type="ECO:0000313" key="8">
    <source>
        <dbReference type="EMBL" id="RVT93577.1"/>
    </source>
</evidence>
<organism evidence="8 9">
    <name type="scientific">Sphingomonas crocodyli</name>
    <dbReference type="NCBI Taxonomy" id="1979270"/>
    <lineage>
        <taxon>Bacteria</taxon>
        <taxon>Pseudomonadati</taxon>
        <taxon>Pseudomonadota</taxon>
        <taxon>Alphaproteobacteria</taxon>
        <taxon>Sphingomonadales</taxon>
        <taxon>Sphingomonadaceae</taxon>
        <taxon>Sphingomonas</taxon>
    </lineage>
</organism>
<proteinExistence type="inferred from homology"/>
<evidence type="ECO:0000256" key="6">
    <source>
        <dbReference type="RuleBase" id="RU361277"/>
    </source>
</evidence>